<reference evidence="5 6" key="1">
    <citation type="journal article" date="2023" name="bioRxiv">
        <title>Conserved and derived expression patterns and positive selection on dental genes reveal complex evolutionary context of ever-growing rodent molars.</title>
        <authorList>
            <person name="Calamari Z.T."/>
            <person name="Song A."/>
            <person name="Cohen E."/>
            <person name="Akter M."/>
            <person name="Roy R.D."/>
            <person name="Hallikas O."/>
            <person name="Christensen M.M."/>
            <person name="Li P."/>
            <person name="Marangoni P."/>
            <person name="Jernvall J."/>
            <person name="Klein O.D."/>
        </authorList>
    </citation>
    <scope>NUCLEOTIDE SEQUENCE [LARGE SCALE GENOMIC DNA]</scope>
    <source>
        <strain evidence="5">V071</strain>
    </source>
</reference>
<dbReference type="GO" id="GO:0008234">
    <property type="term" value="F:cysteine-type peptidase activity"/>
    <property type="evidence" value="ECO:0007669"/>
    <property type="project" value="UniProtKB-KW"/>
</dbReference>
<keyword evidence="4" id="KW-0788">Thiol protease</keyword>
<evidence type="ECO:0000313" key="6">
    <source>
        <dbReference type="Proteomes" id="UP001488838"/>
    </source>
</evidence>
<keyword evidence="3" id="KW-0378">Hydrolase</keyword>
<evidence type="ECO:0000256" key="2">
    <source>
        <dbReference type="ARBA" id="ARBA00022670"/>
    </source>
</evidence>
<evidence type="ECO:0000256" key="3">
    <source>
        <dbReference type="ARBA" id="ARBA00022801"/>
    </source>
</evidence>
<dbReference type="Gene3D" id="3.40.630.20">
    <property type="entry name" value="Peptidase C15, pyroglutamyl peptidase I-like"/>
    <property type="match status" value="1"/>
</dbReference>
<evidence type="ECO:0000313" key="5">
    <source>
        <dbReference type="EMBL" id="KAK7822149.1"/>
    </source>
</evidence>
<evidence type="ECO:0000256" key="4">
    <source>
        <dbReference type="ARBA" id="ARBA00022807"/>
    </source>
</evidence>
<keyword evidence="6" id="KW-1185">Reference proteome</keyword>
<feature type="non-terminal residue" evidence="5">
    <location>
        <position position="1"/>
    </location>
</feature>
<protein>
    <submittedName>
        <fullName evidence="5">Uncharacterized protein</fullName>
    </submittedName>
</protein>
<comment type="similarity">
    <text evidence="1">Belongs to the peptidase C15 family.</text>
</comment>
<dbReference type="GO" id="GO:0006508">
    <property type="term" value="P:proteolysis"/>
    <property type="evidence" value="ECO:0007669"/>
    <property type="project" value="UniProtKB-KW"/>
</dbReference>
<dbReference type="InterPro" id="IPR036440">
    <property type="entry name" value="Peptidase_C15-like_sf"/>
</dbReference>
<dbReference type="SUPFAM" id="SSF53182">
    <property type="entry name" value="Pyrrolidone carboxyl peptidase (pyroglutamate aminopeptidase)"/>
    <property type="match status" value="1"/>
</dbReference>
<gene>
    <name evidence="5" type="ORF">U0070_000713</name>
</gene>
<organism evidence="5 6">
    <name type="scientific">Myodes glareolus</name>
    <name type="common">Bank vole</name>
    <name type="synonym">Clethrionomys glareolus</name>
    <dbReference type="NCBI Taxonomy" id="447135"/>
    <lineage>
        <taxon>Eukaryota</taxon>
        <taxon>Metazoa</taxon>
        <taxon>Chordata</taxon>
        <taxon>Craniata</taxon>
        <taxon>Vertebrata</taxon>
        <taxon>Euteleostomi</taxon>
        <taxon>Mammalia</taxon>
        <taxon>Eutheria</taxon>
        <taxon>Euarchontoglires</taxon>
        <taxon>Glires</taxon>
        <taxon>Rodentia</taxon>
        <taxon>Myomorpha</taxon>
        <taxon>Muroidea</taxon>
        <taxon>Cricetidae</taxon>
        <taxon>Arvicolinae</taxon>
        <taxon>Myodes</taxon>
    </lineage>
</organism>
<sequence length="130" mass="14081">NRSYQDTDIRGFQLEGGVCLSGGPEVTLSVVSMKEVCRGAIKNVKVAPPTSEQWGTSCGCRCVCDFTYCLSLNLGDGHAALIHVPPLSPWLPASLLGKALQVIIQEMLEESEVQTQKYNSRREAAGGWLL</sequence>
<dbReference type="AlphaFoldDB" id="A0AAW0J790"/>
<comment type="caution">
    <text evidence="5">The sequence shown here is derived from an EMBL/GenBank/DDBJ whole genome shotgun (WGS) entry which is preliminary data.</text>
</comment>
<dbReference type="PANTHER" id="PTHR23402">
    <property type="entry name" value="PROTEASE FAMILY C15 PYROGLUTAMYL-PEPTIDASE I-RELATED"/>
    <property type="match status" value="1"/>
</dbReference>
<proteinExistence type="inferred from homology"/>
<dbReference type="EMBL" id="JBBHLL010000060">
    <property type="protein sequence ID" value="KAK7822149.1"/>
    <property type="molecule type" value="Genomic_DNA"/>
</dbReference>
<evidence type="ECO:0000256" key="1">
    <source>
        <dbReference type="ARBA" id="ARBA00006641"/>
    </source>
</evidence>
<dbReference type="PANTHER" id="PTHR23402:SF15">
    <property type="entry name" value="PYROGLUTAMYL-PEPTIDASE 1-LIKE PROTEIN"/>
    <property type="match status" value="1"/>
</dbReference>
<dbReference type="Proteomes" id="UP001488838">
    <property type="component" value="Unassembled WGS sequence"/>
</dbReference>
<dbReference type="InterPro" id="IPR016125">
    <property type="entry name" value="Peptidase_C15-like"/>
</dbReference>
<keyword evidence="2" id="KW-0645">Protease</keyword>
<name>A0AAW0J790_MYOGA</name>
<accession>A0AAW0J790</accession>